<feature type="compositionally biased region" description="Low complexity" evidence="14">
    <location>
        <begin position="494"/>
        <end position="511"/>
    </location>
</feature>
<evidence type="ECO:0000256" key="11">
    <source>
        <dbReference type="ARBA" id="ARBA00023316"/>
    </source>
</evidence>
<evidence type="ECO:0000256" key="1">
    <source>
        <dbReference type="ARBA" id="ARBA00004752"/>
    </source>
</evidence>
<protein>
    <recommendedName>
        <fullName evidence="15">L,D-TPase catalytic domain-containing protein</fullName>
    </recommendedName>
</protein>
<sequence>MGNARRVLPSVFICSTRSDGRAADTGQSGDRRDEVPTPGYRSDLGFRPATMPVAFFGRGHYMSRSVMIPSRVSRGWDPSRPGRRPAGTFGHRRGRWVGGALAFVTALTVAACSPGGGSSKPAGVAVPDPAASVTVFPGDDTRGVTLTDHVVVHANAPLADVSVAREASASEKTEPGVLLGTFSADRRTWTSAGGLYSDSRYQVTATTSPAAGIVGTKSVRTSFVTGVPEKAFKVSWDPVAGQTVGVGAPISLTFSAPAPDRAAVQRMLSVRTDPPVLGAWNWISNRLVVWRPQQYWTPGTKVHVEANLAGYDAGGGRLGVKDRAMDFVVGSAQISKVDAATHIMQVFRNGQLLRTMPVSLGKPTTPSMDGPHNVLGKSPEVIMDSATVGIPKGNPDYYYEKVQWAVNYTSGGQYVHSAPWSVASQGRTNVSHGCVNASPADAQWFYGISRLGDIVDIVNSGRPPDTSQLGNFWSVPWSVWKAGSALPVSDQPETAAPTTPPAASTAVPSAPGGPGASAAGGPGASAAGGA</sequence>
<keyword evidence="2" id="KW-1003">Cell membrane</keyword>
<dbReference type="InterPro" id="IPR005490">
    <property type="entry name" value="LD_TPept_cat_dom"/>
</dbReference>
<evidence type="ECO:0000256" key="4">
    <source>
        <dbReference type="ARBA" id="ARBA00022729"/>
    </source>
</evidence>
<keyword evidence="17" id="KW-1185">Reference proteome</keyword>
<keyword evidence="3" id="KW-0808">Transferase</keyword>
<dbReference type="InterPro" id="IPR050979">
    <property type="entry name" value="LD-transpeptidase"/>
</dbReference>
<evidence type="ECO:0000256" key="10">
    <source>
        <dbReference type="ARBA" id="ARBA00023315"/>
    </source>
</evidence>
<evidence type="ECO:0000256" key="12">
    <source>
        <dbReference type="ARBA" id="ARBA00060592"/>
    </source>
</evidence>
<feature type="domain" description="L,D-TPase catalytic" evidence="15">
    <location>
        <begin position="333"/>
        <end position="458"/>
    </location>
</feature>
<feature type="active site" description="Proton donor/acceptor" evidence="13">
    <location>
        <position position="416"/>
    </location>
</feature>
<dbReference type="EMBL" id="JYFN01000012">
    <property type="protein sequence ID" value="KJE23552.1"/>
    <property type="molecule type" value="Genomic_DNA"/>
</dbReference>
<comment type="caution">
    <text evidence="16">The sequence shown here is derived from an EMBL/GenBank/DDBJ whole genome shotgun (WGS) entry which is preliminary data.</text>
</comment>
<reference evidence="16 17" key="2">
    <citation type="journal article" date="2016" name="Genome Announc.">
        <title>Permanent Draft Genome Sequences for Two Variants of Frankia sp. Strain CpI1, the First Frankia Strain Isolated from Root Nodules of Comptonia peregrina.</title>
        <authorList>
            <person name="Oshone R."/>
            <person name="Hurst S.G.IV."/>
            <person name="Abebe-Akele F."/>
            <person name="Simpson S."/>
            <person name="Morris K."/>
            <person name="Thomas W.K."/>
            <person name="Tisa L.S."/>
        </authorList>
    </citation>
    <scope>NUCLEOTIDE SEQUENCE [LARGE SCALE GENOMIC DNA]</scope>
    <source>
        <strain evidence="17">CpI1-S</strain>
    </source>
</reference>
<feature type="region of interest" description="Disordered" evidence="14">
    <location>
        <begin position="18"/>
        <end position="43"/>
    </location>
</feature>
<dbReference type="UniPathway" id="UPA00219"/>
<dbReference type="PANTHER" id="PTHR30582:SF2">
    <property type="entry name" value="L,D-TRANSPEPTIDASE YCIB-RELATED"/>
    <property type="match status" value="1"/>
</dbReference>
<comment type="pathway">
    <text evidence="12">Glycan biosynthesis.</text>
</comment>
<dbReference type="GO" id="GO:0005576">
    <property type="term" value="C:extracellular region"/>
    <property type="evidence" value="ECO:0007669"/>
    <property type="project" value="TreeGrafter"/>
</dbReference>
<evidence type="ECO:0000256" key="7">
    <source>
        <dbReference type="ARBA" id="ARBA00023136"/>
    </source>
</evidence>
<dbReference type="PANTHER" id="PTHR30582">
    <property type="entry name" value="L,D-TRANSPEPTIDASE"/>
    <property type="match status" value="1"/>
</dbReference>
<feature type="active site" description="Nucleophile" evidence="13">
    <location>
        <position position="434"/>
    </location>
</feature>
<evidence type="ECO:0000256" key="13">
    <source>
        <dbReference type="PROSITE-ProRule" id="PRU01373"/>
    </source>
</evidence>
<dbReference type="InterPro" id="IPR038063">
    <property type="entry name" value="Transpep_catalytic_dom"/>
</dbReference>
<dbReference type="GO" id="GO:0071972">
    <property type="term" value="F:peptidoglycan L,D-transpeptidase activity"/>
    <property type="evidence" value="ECO:0007669"/>
    <property type="project" value="TreeGrafter"/>
</dbReference>
<dbReference type="GO" id="GO:0016746">
    <property type="term" value="F:acyltransferase activity"/>
    <property type="evidence" value="ECO:0007669"/>
    <property type="project" value="UniProtKB-KW"/>
</dbReference>
<feature type="compositionally biased region" description="Gly residues" evidence="14">
    <location>
        <begin position="512"/>
        <end position="530"/>
    </location>
</feature>
<evidence type="ECO:0000256" key="8">
    <source>
        <dbReference type="ARBA" id="ARBA00023139"/>
    </source>
</evidence>
<comment type="pathway">
    <text evidence="1 13">Cell wall biogenesis; peptidoglycan biosynthesis.</text>
</comment>
<evidence type="ECO:0000256" key="3">
    <source>
        <dbReference type="ARBA" id="ARBA00022679"/>
    </source>
</evidence>
<dbReference type="GO" id="GO:0008360">
    <property type="term" value="P:regulation of cell shape"/>
    <property type="evidence" value="ECO:0007669"/>
    <property type="project" value="UniProtKB-UniRule"/>
</dbReference>
<dbReference type="Gene3D" id="2.60.40.3710">
    <property type="match status" value="1"/>
</dbReference>
<keyword evidence="4" id="KW-0732">Signal</keyword>
<evidence type="ECO:0000256" key="5">
    <source>
        <dbReference type="ARBA" id="ARBA00022960"/>
    </source>
</evidence>
<keyword evidence="8" id="KW-0564">Palmitate</keyword>
<evidence type="ECO:0000259" key="15">
    <source>
        <dbReference type="PROSITE" id="PS52029"/>
    </source>
</evidence>
<evidence type="ECO:0000256" key="9">
    <source>
        <dbReference type="ARBA" id="ARBA00023288"/>
    </source>
</evidence>
<dbReference type="PATRIC" id="fig|1502723.3.peg.870"/>
<keyword evidence="5 13" id="KW-0133">Cell shape</keyword>
<dbReference type="FunFam" id="2.40.440.10:FF:000005">
    <property type="entry name" value="L,D-transpeptidase 2"/>
    <property type="match status" value="1"/>
</dbReference>
<evidence type="ECO:0000313" key="16">
    <source>
        <dbReference type="EMBL" id="KJE23552.1"/>
    </source>
</evidence>
<keyword evidence="6 13" id="KW-0573">Peptidoglycan synthesis</keyword>
<dbReference type="CDD" id="cd13432">
    <property type="entry name" value="LDT_IgD_like_2"/>
    <property type="match status" value="1"/>
</dbReference>
<evidence type="ECO:0000256" key="2">
    <source>
        <dbReference type="ARBA" id="ARBA00022475"/>
    </source>
</evidence>
<reference evidence="17" key="1">
    <citation type="submission" date="2015-02" db="EMBL/GenBank/DDBJ databases">
        <title>Draft Genome of Frankia sp. CpI1-S.</title>
        <authorList>
            <person name="Oshone R.T."/>
            <person name="Ngom M."/>
            <person name="Ghodhbane-Gtari F."/>
            <person name="Gtari M."/>
            <person name="Morris K."/>
            <person name="Thomas K."/>
            <person name="Sen A."/>
            <person name="Tisa L.S."/>
        </authorList>
    </citation>
    <scope>NUCLEOTIDE SEQUENCE [LARGE SCALE GENOMIC DNA]</scope>
    <source>
        <strain evidence="17">CpI1-S</strain>
    </source>
</reference>
<dbReference type="CDD" id="cd16913">
    <property type="entry name" value="YkuD_like"/>
    <property type="match status" value="1"/>
</dbReference>
<gene>
    <name evidence="16" type="ORF">FF36_02001</name>
</gene>
<keyword evidence="7" id="KW-0472">Membrane</keyword>
<dbReference type="GO" id="GO:0018104">
    <property type="term" value="P:peptidoglycan-protein cross-linking"/>
    <property type="evidence" value="ECO:0007669"/>
    <property type="project" value="TreeGrafter"/>
</dbReference>
<dbReference type="Gene3D" id="2.60.40.3780">
    <property type="match status" value="1"/>
</dbReference>
<feature type="region of interest" description="Disordered" evidence="14">
    <location>
        <begin position="488"/>
        <end position="530"/>
    </location>
</feature>
<keyword evidence="11 13" id="KW-0961">Cell wall biogenesis/degradation</keyword>
<name>A0A0D8BJG2_9ACTN</name>
<dbReference type="Pfam" id="PF03734">
    <property type="entry name" value="YkuD"/>
    <property type="match status" value="1"/>
</dbReference>
<dbReference type="PROSITE" id="PS52029">
    <property type="entry name" value="LD_TPASE"/>
    <property type="match status" value="1"/>
</dbReference>
<dbReference type="GO" id="GO:0071555">
    <property type="term" value="P:cell wall organization"/>
    <property type="evidence" value="ECO:0007669"/>
    <property type="project" value="UniProtKB-UniRule"/>
</dbReference>
<dbReference type="AlphaFoldDB" id="A0A0D8BJG2"/>
<organism evidence="16 17">
    <name type="scientific">Frankia torreyi</name>
    <dbReference type="NCBI Taxonomy" id="1856"/>
    <lineage>
        <taxon>Bacteria</taxon>
        <taxon>Bacillati</taxon>
        <taxon>Actinomycetota</taxon>
        <taxon>Actinomycetes</taxon>
        <taxon>Frankiales</taxon>
        <taxon>Frankiaceae</taxon>
        <taxon>Frankia</taxon>
    </lineage>
</organism>
<evidence type="ECO:0000256" key="6">
    <source>
        <dbReference type="ARBA" id="ARBA00022984"/>
    </source>
</evidence>
<proteinExistence type="predicted"/>
<keyword evidence="10" id="KW-0012">Acyltransferase</keyword>
<evidence type="ECO:0000256" key="14">
    <source>
        <dbReference type="SAM" id="MobiDB-lite"/>
    </source>
</evidence>
<accession>A0A0D8BJG2</accession>
<keyword evidence="9" id="KW-0449">Lipoprotein</keyword>
<evidence type="ECO:0000313" key="17">
    <source>
        <dbReference type="Proteomes" id="UP000032545"/>
    </source>
</evidence>
<dbReference type="Pfam" id="PF17964">
    <property type="entry name" value="Big_10"/>
    <property type="match status" value="1"/>
</dbReference>
<dbReference type="Proteomes" id="UP000032545">
    <property type="component" value="Unassembled WGS sequence"/>
</dbReference>
<dbReference type="InterPro" id="IPR041280">
    <property type="entry name" value="Big_10"/>
</dbReference>
<dbReference type="SUPFAM" id="SSF141523">
    <property type="entry name" value="L,D-transpeptidase catalytic domain-like"/>
    <property type="match status" value="1"/>
</dbReference>
<dbReference type="Gene3D" id="2.40.440.10">
    <property type="entry name" value="L,D-transpeptidase catalytic domain-like"/>
    <property type="match status" value="1"/>
</dbReference>